<feature type="domain" description="EF-hand" evidence="5">
    <location>
        <begin position="149"/>
        <end position="184"/>
    </location>
</feature>
<dbReference type="CDD" id="cd00051">
    <property type="entry name" value="EFh"/>
    <property type="match status" value="1"/>
</dbReference>
<evidence type="ECO:0000259" key="5">
    <source>
        <dbReference type="PROSITE" id="PS50222"/>
    </source>
</evidence>
<evidence type="ECO:0000256" key="3">
    <source>
        <dbReference type="ARBA" id="ARBA00022837"/>
    </source>
</evidence>
<sequence length="221" mass="25073">MASLPDQPSPSLVKVHSPLFLQKNRKLNESKKTMEKTPLRSLLPSEFIVFVILEAIIFLLARFCEFIRLIHGFLPSSSSIIQVEQAVQKIKQIEAVEAAQETEESTFVSRRDVQVVMEKMGIRDNRTEEKLEAFMGPEEIAAMFEEEEPSMEELKEAFGVFDANGDGVVDAGDLQKVLCKLGFAQRLELHSCKQMIAAHDEDGDERIDFAEFVRLMETNFC</sequence>
<dbReference type="OrthoDB" id="26525at2759"/>
<dbReference type="PROSITE" id="PS50222">
    <property type="entry name" value="EF_HAND_2"/>
    <property type="match status" value="2"/>
</dbReference>
<dbReference type="FunFam" id="1.10.238.10:FF:000003">
    <property type="entry name" value="Calmodulin A"/>
    <property type="match status" value="1"/>
</dbReference>
<dbReference type="EMBL" id="KZ452018">
    <property type="protein sequence ID" value="PKA50710.1"/>
    <property type="molecule type" value="Genomic_DNA"/>
</dbReference>
<keyword evidence="2" id="KW-0677">Repeat</keyword>
<dbReference type="PANTHER" id="PTHR10891">
    <property type="entry name" value="EF-HAND CALCIUM-BINDING DOMAIN CONTAINING PROTEIN"/>
    <property type="match status" value="1"/>
</dbReference>
<dbReference type="Gene3D" id="1.10.238.10">
    <property type="entry name" value="EF-hand"/>
    <property type="match status" value="1"/>
</dbReference>
<organism evidence="6 7">
    <name type="scientific">Apostasia shenzhenica</name>
    <dbReference type="NCBI Taxonomy" id="1088818"/>
    <lineage>
        <taxon>Eukaryota</taxon>
        <taxon>Viridiplantae</taxon>
        <taxon>Streptophyta</taxon>
        <taxon>Embryophyta</taxon>
        <taxon>Tracheophyta</taxon>
        <taxon>Spermatophyta</taxon>
        <taxon>Magnoliopsida</taxon>
        <taxon>Liliopsida</taxon>
        <taxon>Asparagales</taxon>
        <taxon>Orchidaceae</taxon>
        <taxon>Apostasioideae</taxon>
        <taxon>Apostasia</taxon>
    </lineage>
</organism>
<feature type="transmembrane region" description="Helical" evidence="4">
    <location>
        <begin position="42"/>
        <end position="61"/>
    </location>
</feature>
<dbReference type="InterPro" id="IPR011992">
    <property type="entry name" value="EF-hand-dom_pair"/>
</dbReference>
<keyword evidence="3" id="KW-0106">Calcium</keyword>
<evidence type="ECO:0000256" key="2">
    <source>
        <dbReference type="ARBA" id="ARBA00022737"/>
    </source>
</evidence>
<keyword evidence="1" id="KW-0479">Metal-binding</keyword>
<keyword evidence="7" id="KW-1185">Reference proteome</keyword>
<dbReference type="Proteomes" id="UP000236161">
    <property type="component" value="Unassembled WGS sequence"/>
</dbReference>
<dbReference type="SMART" id="SM00054">
    <property type="entry name" value="EFh"/>
    <property type="match status" value="2"/>
</dbReference>
<accession>A0A2I0A5A0</accession>
<dbReference type="PROSITE" id="PS00018">
    <property type="entry name" value="EF_HAND_1"/>
    <property type="match status" value="1"/>
</dbReference>
<dbReference type="AlphaFoldDB" id="A0A2I0A5A0"/>
<protein>
    <submittedName>
        <fullName evidence="6">Putative calcium-binding protein CML45</fullName>
    </submittedName>
</protein>
<keyword evidence="4" id="KW-1133">Transmembrane helix</keyword>
<evidence type="ECO:0000313" key="6">
    <source>
        <dbReference type="EMBL" id="PKA50710.1"/>
    </source>
</evidence>
<feature type="domain" description="EF-hand" evidence="5">
    <location>
        <begin position="187"/>
        <end position="221"/>
    </location>
</feature>
<dbReference type="InterPro" id="IPR018247">
    <property type="entry name" value="EF_Hand_1_Ca_BS"/>
</dbReference>
<dbReference type="SUPFAM" id="SSF47473">
    <property type="entry name" value="EF-hand"/>
    <property type="match status" value="1"/>
</dbReference>
<reference evidence="6 7" key="1">
    <citation type="journal article" date="2017" name="Nature">
        <title>The Apostasia genome and the evolution of orchids.</title>
        <authorList>
            <person name="Zhang G.Q."/>
            <person name="Liu K.W."/>
            <person name="Li Z."/>
            <person name="Lohaus R."/>
            <person name="Hsiao Y.Y."/>
            <person name="Niu S.C."/>
            <person name="Wang J.Y."/>
            <person name="Lin Y.C."/>
            <person name="Xu Q."/>
            <person name="Chen L.J."/>
            <person name="Yoshida K."/>
            <person name="Fujiwara S."/>
            <person name="Wang Z.W."/>
            <person name="Zhang Y.Q."/>
            <person name="Mitsuda N."/>
            <person name="Wang M."/>
            <person name="Liu G.H."/>
            <person name="Pecoraro L."/>
            <person name="Huang H.X."/>
            <person name="Xiao X.J."/>
            <person name="Lin M."/>
            <person name="Wu X.Y."/>
            <person name="Wu W.L."/>
            <person name="Chen Y.Y."/>
            <person name="Chang S.B."/>
            <person name="Sakamoto S."/>
            <person name="Ohme-Takagi M."/>
            <person name="Yagi M."/>
            <person name="Zeng S.J."/>
            <person name="Shen C.Y."/>
            <person name="Yeh C.M."/>
            <person name="Luo Y.B."/>
            <person name="Tsai W.C."/>
            <person name="Van de Peer Y."/>
            <person name="Liu Z.J."/>
        </authorList>
    </citation>
    <scope>NUCLEOTIDE SEQUENCE [LARGE SCALE GENOMIC DNA]</scope>
    <source>
        <strain evidence="7">cv. Shenzhen</strain>
        <tissue evidence="6">Stem</tissue>
    </source>
</reference>
<dbReference type="GO" id="GO:0005509">
    <property type="term" value="F:calcium ion binding"/>
    <property type="evidence" value="ECO:0007669"/>
    <property type="project" value="InterPro"/>
</dbReference>
<keyword evidence="4" id="KW-0472">Membrane</keyword>
<evidence type="ECO:0000313" key="7">
    <source>
        <dbReference type="Proteomes" id="UP000236161"/>
    </source>
</evidence>
<dbReference type="InterPro" id="IPR039647">
    <property type="entry name" value="EF_hand_pair_protein_CML-like"/>
</dbReference>
<keyword evidence="4" id="KW-0812">Transmembrane</keyword>
<evidence type="ECO:0000256" key="1">
    <source>
        <dbReference type="ARBA" id="ARBA00022723"/>
    </source>
</evidence>
<gene>
    <name evidence="6" type="primary">CML45</name>
    <name evidence="6" type="ORF">AXF42_Ash017589</name>
</gene>
<dbReference type="STRING" id="1088818.A0A2I0A5A0"/>
<dbReference type="InterPro" id="IPR002048">
    <property type="entry name" value="EF_hand_dom"/>
</dbReference>
<proteinExistence type="predicted"/>
<evidence type="ECO:0000256" key="4">
    <source>
        <dbReference type="SAM" id="Phobius"/>
    </source>
</evidence>
<name>A0A2I0A5A0_9ASPA</name>
<dbReference type="Pfam" id="PF13499">
    <property type="entry name" value="EF-hand_7"/>
    <property type="match status" value="1"/>
</dbReference>